<comment type="caution">
    <text evidence="1">The sequence shown here is derived from an EMBL/GenBank/DDBJ whole genome shotgun (WGS) entry which is preliminary data.</text>
</comment>
<proteinExistence type="predicted"/>
<dbReference type="RefSeq" id="WP_009161796.1">
    <property type="nucleotide sequence ID" value="NZ_KB290974.1"/>
</dbReference>
<dbReference type="InterPro" id="IPR046228">
    <property type="entry name" value="DUF6261"/>
</dbReference>
<organism evidence="1 2">
    <name type="scientific">Hoylesella saccharolytica F0055</name>
    <dbReference type="NCBI Taxonomy" id="1127699"/>
    <lineage>
        <taxon>Bacteria</taxon>
        <taxon>Pseudomonadati</taxon>
        <taxon>Bacteroidota</taxon>
        <taxon>Bacteroidia</taxon>
        <taxon>Bacteroidales</taxon>
        <taxon>Prevotellaceae</taxon>
        <taxon>Hoylesella</taxon>
    </lineage>
</organism>
<dbReference type="Pfam" id="PF19775">
    <property type="entry name" value="DUF6261"/>
    <property type="match status" value="1"/>
</dbReference>
<dbReference type="Proteomes" id="UP000010433">
    <property type="component" value="Unassembled WGS sequence"/>
</dbReference>
<dbReference type="HOGENOM" id="CLU_063447_0_0_10"/>
<dbReference type="PATRIC" id="fig|1127699.3.peg.576"/>
<keyword evidence="2" id="KW-1185">Reference proteome</keyword>
<dbReference type="OrthoDB" id="1081213at2"/>
<dbReference type="STRING" id="1127699.HMPREF9151_00627"/>
<dbReference type="AlphaFoldDB" id="L1NI14"/>
<name>L1NI14_9BACT</name>
<accession>L1NI14</accession>
<dbReference type="EMBL" id="AMEP01000045">
    <property type="protein sequence ID" value="EKY02822.1"/>
    <property type="molecule type" value="Genomic_DNA"/>
</dbReference>
<evidence type="ECO:0000313" key="1">
    <source>
        <dbReference type="EMBL" id="EKY02822.1"/>
    </source>
</evidence>
<sequence>MKINEFSKGKLHDMEHAQFANHVLWMCGEANLKKLNPLLPVLKNAVKNEEEALNAPRCEDGTDDLRKLDHERDKAYQMLKLLVKMHLHSDNEKVIEAARAMKEVMGRFPRARWADYDKESGLVAKMISELRSKELAASVQLLAASEVISRLERANVAFDKRWMQRLERLTPTTERPNVRRLRAETDGALKAVTDRIFAIDNLEPSEAVTRLITTYNTQVDSMRTLLSRRESTNRRRREKRLREMAALLEPQLRQMEGQRGLLPGSIVFAGKTRGSGRKRKFLVKEKESGREEWISTNFSSSL</sequence>
<evidence type="ECO:0000313" key="2">
    <source>
        <dbReference type="Proteomes" id="UP000010433"/>
    </source>
</evidence>
<protein>
    <submittedName>
        <fullName evidence="1">Hemagglutinin protein HagC family protein</fullName>
    </submittedName>
</protein>
<reference evidence="1 2" key="1">
    <citation type="submission" date="2012-05" db="EMBL/GenBank/DDBJ databases">
        <authorList>
            <person name="Weinstock G."/>
            <person name="Sodergren E."/>
            <person name="Lobos E.A."/>
            <person name="Fulton L."/>
            <person name="Fulton R."/>
            <person name="Courtney L."/>
            <person name="Fronick C."/>
            <person name="O'Laughlin M."/>
            <person name="Godfrey J."/>
            <person name="Wilson R.M."/>
            <person name="Miner T."/>
            <person name="Farmer C."/>
            <person name="Delehaunty K."/>
            <person name="Cordes M."/>
            <person name="Minx P."/>
            <person name="Tomlinson C."/>
            <person name="Chen J."/>
            <person name="Wollam A."/>
            <person name="Pepin K.H."/>
            <person name="Bhonagiri V."/>
            <person name="Zhang X."/>
            <person name="Suruliraj S."/>
            <person name="Warren W."/>
            <person name="Mitreva M."/>
            <person name="Mardis E.R."/>
            <person name="Wilson R.K."/>
        </authorList>
    </citation>
    <scope>NUCLEOTIDE SEQUENCE [LARGE SCALE GENOMIC DNA]</scope>
    <source>
        <strain evidence="1 2">F0055</strain>
    </source>
</reference>
<gene>
    <name evidence="1" type="ORF">HMPREF9151_00627</name>
</gene>